<dbReference type="Proteomes" id="UP001165065">
    <property type="component" value="Unassembled WGS sequence"/>
</dbReference>
<feature type="compositionally biased region" description="Basic residues" evidence="1">
    <location>
        <begin position="9"/>
        <end position="19"/>
    </location>
</feature>
<keyword evidence="3" id="KW-1185">Reference proteome</keyword>
<dbReference type="Pfam" id="PF04938">
    <property type="entry name" value="SIP1"/>
    <property type="match status" value="1"/>
</dbReference>
<feature type="region of interest" description="Disordered" evidence="1">
    <location>
        <begin position="50"/>
        <end position="73"/>
    </location>
</feature>
<dbReference type="Gene3D" id="1.20.58.1070">
    <property type="match status" value="1"/>
</dbReference>
<name>A0A9W7GFR7_9STRA</name>
<reference evidence="3" key="1">
    <citation type="journal article" date="2023" name="Commun. Biol.">
        <title>Genome analysis of Parmales, the sister group of diatoms, reveals the evolutionary specialization of diatoms from phago-mixotrophs to photoautotrophs.</title>
        <authorList>
            <person name="Ban H."/>
            <person name="Sato S."/>
            <person name="Yoshikawa S."/>
            <person name="Yamada K."/>
            <person name="Nakamura Y."/>
            <person name="Ichinomiya M."/>
            <person name="Sato N."/>
            <person name="Blanc-Mathieu R."/>
            <person name="Endo H."/>
            <person name="Kuwata A."/>
            <person name="Ogata H."/>
        </authorList>
    </citation>
    <scope>NUCLEOTIDE SEQUENCE [LARGE SCALE GENOMIC DNA]</scope>
</reference>
<evidence type="ECO:0000313" key="2">
    <source>
        <dbReference type="EMBL" id="GMI43070.1"/>
    </source>
</evidence>
<dbReference type="InterPro" id="IPR035426">
    <property type="entry name" value="Gemin2/Brr1"/>
</dbReference>
<dbReference type="GO" id="GO:0000387">
    <property type="term" value="P:spliceosomal snRNP assembly"/>
    <property type="evidence" value="ECO:0007669"/>
    <property type="project" value="InterPro"/>
</dbReference>
<dbReference type="OrthoDB" id="197375at2759"/>
<sequence length="302" mass="33117">MSIAFPINLKKKKKRKKKGGRGEGPSNGFLASPRDPSTFASVEDYMEYVQQERESTPDVSTAPISALPTPPATSQAPIVPNWCENFFPRPTSLSPLPPTFIDNAINNFKQLQAYVVSIPITKNNPPAYPSEMTTAKLPPMKDFLAWNVRLFHGGAMDFETELAQALYVVPCTRAEYDNQTLALESGVLEGNIELYKRMDLAMLIAVLDHVSRPFVSSVDASPIPSVLSAYLSSADCSHRAKVCFGLMSCLPFPMHRDTQAMLRAVMRALCKIRTEVGGTEGWVEVLLSVGVGMGVVGRSEVF</sequence>
<evidence type="ECO:0000313" key="3">
    <source>
        <dbReference type="Proteomes" id="UP001165065"/>
    </source>
</evidence>
<protein>
    <submittedName>
        <fullName evidence="2">Uncharacterized protein</fullName>
    </submittedName>
</protein>
<accession>A0A9W7GFR7</accession>
<gene>
    <name evidence="2" type="ORF">TrCOL_g2454</name>
</gene>
<evidence type="ECO:0000256" key="1">
    <source>
        <dbReference type="SAM" id="MobiDB-lite"/>
    </source>
</evidence>
<dbReference type="AlphaFoldDB" id="A0A9W7GFR7"/>
<feature type="region of interest" description="Disordered" evidence="1">
    <location>
        <begin position="1"/>
        <end position="37"/>
    </location>
</feature>
<organism evidence="2 3">
    <name type="scientific">Triparma columacea</name>
    <dbReference type="NCBI Taxonomy" id="722753"/>
    <lineage>
        <taxon>Eukaryota</taxon>
        <taxon>Sar</taxon>
        <taxon>Stramenopiles</taxon>
        <taxon>Ochrophyta</taxon>
        <taxon>Bolidophyceae</taxon>
        <taxon>Parmales</taxon>
        <taxon>Triparmaceae</taxon>
        <taxon>Triparma</taxon>
    </lineage>
</organism>
<comment type="caution">
    <text evidence="2">The sequence shown here is derived from an EMBL/GenBank/DDBJ whole genome shotgun (WGS) entry which is preliminary data.</text>
</comment>
<proteinExistence type="predicted"/>
<dbReference type="EMBL" id="BRYA01000187">
    <property type="protein sequence ID" value="GMI43070.1"/>
    <property type="molecule type" value="Genomic_DNA"/>
</dbReference>